<evidence type="ECO:0000313" key="3">
    <source>
        <dbReference type="Proteomes" id="UP001497392"/>
    </source>
</evidence>
<feature type="compositionally biased region" description="Basic and acidic residues" evidence="1">
    <location>
        <begin position="224"/>
        <end position="237"/>
    </location>
</feature>
<sequence>MKYNGCKWLGGILRVEPAKPDYRQRLAKEVDQDAAQEADKDLQASEPSAVPHSSGPIHLASKDGRKVHAVAPNPVKTFFPPARPVPVEKLSWEPVEQPPGFARRYSRNHQPAKARAAPVAGVDAQPKETTSPDAPRKRLKASKKKEEKPEPQPEPLPVPQEPSSSSELAAVDFMSSDEEVHQPGAALGTRFDSSEDEEQPPLAKQQHSGSAAASQLPAATHLSQDADHSAGNHDEQAHSSTETEASIDQKALPSEELEQDMAGIADVEGIKEACQEETDTKEGASESTDASSDAADAASEGDGCPEGSAAPPEPLTFLADDMEVEDPSEPSEPEEAAPHVSAMEASDDAGPSSPDMQPLAQQQDGSALRRVQELPAAAQGEGAAPLEDQADHHRLQRETKTLEAMRSLFPKGAAFYRGEDPKSAEAAWMANREAWMADCKAKRRMALRQQSGPKRKPY</sequence>
<keyword evidence="3" id="KW-1185">Reference proteome</keyword>
<feature type="region of interest" description="Disordered" evidence="1">
    <location>
        <begin position="20"/>
        <end position="392"/>
    </location>
</feature>
<dbReference type="EMBL" id="CAXHTA020000005">
    <property type="protein sequence ID" value="CAL5221652.1"/>
    <property type="molecule type" value="Genomic_DNA"/>
</dbReference>
<feature type="compositionally biased region" description="Basic and acidic residues" evidence="1">
    <location>
        <begin position="268"/>
        <end position="284"/>
    </location>
</feature>
<protein>
    <submittedName>
        <fullName evidence="2">G3879 protein</fullName>
    </submittedName>
</protein>
<evidence type="ECO:0000313" key="2">
    <source>
        <dbReference type="EMBL" id="CAL5221652.1"/>
    </source>
</evidence>
<gene>
    <name evidence="2" type="primary">g3879</name>
    <name evidence="2" type="ORF">VP750_LOCUS3311</name>
</gene>
<feature type="compositionally biased region" description="Low complexity" evidence="1">
    <location>
        <begin position="285"/>
        <end position="302"/>
    </location>
</feature>
<dbReference type="Proteomes" id="UP001497392">
    <property type="component" value="Unassembled WGS sequence"/>
</dbReference>
<comment type="caution">
    <text evidence="2">The sequence shown here is derived from an EMBL/GenBank/DDBJ whole genome shotgun (WGS) entry which is preliminary data.</text>
</comment>
<feature type="compositionally biased region" description="Acidic residues" evidence="1">
    <location>
        <begin position="320"/>
        <end position="335"/>
    </location>
</feature>
<organism evidence="2 3">
    <name type="scientific">Coccomyxa viridis</name>
    <dbReference type="NCBI Taxonomy" id="1274662"/>
    <lineage>
        <taxon>Eukaryota</taxon>
        <taxon>Viridiplantae</taxon>
        <taxon>Chlorophyta</taxon>
        <taxon>core chlorophytes</taxon>
        <taxon>Trebouxiophyceae</taxon>
        <taxon>Trebouxiophyceae incertae sedis</taxon>
        <taxon>Coccomyxaceae</taxon>
        <taxon>Coccomyxa</taxon>
    </lineage>
</organism>
<proteinExistence type="predicted"/>
<name>A0ABP1FW12_9CHLO</name>
<reference evidence="2 3" key="1">
    <citation type="submission" date="2024-06" db="EMBL/GenBank/DDBJ databases">
        <authorList>
            <person name="Kraege A."/>
            <person name="Thomma B."/>
        </authorList>
    </citation>
    <scope>NUCLEOTIDE SEQUENCE [LARGE SCALE GENOMIC DNA]</scope>
</reference>
<feature type="compositionally biased region" description="Basic and acidic residues" evidence="1">
    <location>
        <begin position="20"/>
        <end position="43"/>
    </location>
</feature>
<accession>A0ABP1FW12</accession>
<evidence type="ECO:0000256" key="1">
    <source>
        <dbReference type="SAM" id="MobiDB-lite"/>
    </source>
</evidence>